<name>A0ABD3L150_EUCGL</name>
<dbReference type="GO" id="GO:0006952">
    <property type="term" value="P:defense response"/>
    <property type="evidence" value="ECO:0007669"/>
    <property type="project" value="UniProtKB-KW"/>
</dbReference>
<dbReference type="InterPro" id="IPR044974">
    <property type="entry name" value="Disease_R_plants"/>
</dbReference>
<keyword evidence="6" id="KW-0472">Membrane</keyword>
<dbReference type="Gene3D" id="3.40.50.300">
    <property type="entry name" value="P-loop containing nucleotide triphosphate hydrolases"/>
    <property type="match status" value="1"/>
</dbReference>
<keyword evidence="1" id="KW-0433">Leucine-rich repeat</keyword>
<dbReference type="FunFam" id="3.40.50.10140:FF:000007">
    <property type="entry name" value="Disease resistance protein (TIR-NBS-LRR class)"/>
    <property type="match status" value="1"/>
</dbReference>
<dbReference type="Pfam" id="PF01582">
    <property type="entry name" value="TIR"/>
    <property type="match status" value="1"/>
</dbReference>
<dbReference type="InterPro" id="IPR032675">
    <property type="entry name" value="LRR_dom_sf"/>
</dbReference>
<keyword evidence="6" id="KW-1133">Transmembrane helix</keyword>
<dbReference type="SMART" id="SM00255">
    <property type="entry name" value="TIR"/>
    <property type="match status" value="1"/>
</dbReference>
<keyword evidence="4" id="KW-0520">NAD</keyword>
<dbReference type="Pfam" id="PF00931">
    <property type="entry name" value="NB-ARC"/>
    <property type="match status" value="1"/>
</dbReference>
<dbReference type="InterPro" id="IPR042197">
    <property type="entry name" value="Apaf_helical"/>
</dbReference>
<feature type="compositionally biased region" description="Low complexity" evidence="5">
    <location>
        <begin position="55"/>
        <end position="65"/>
    </location>
</feature>
<dbReference type="Gene3D" id="3.40.1170.20">
    <property type="entry name" value="tRNA intron endonuclease, N-terminal domain"/>
    <property type="match status" value="9"/>
</dbReference>
<feature type="compositionally biased region" description="Polar residues" evidence="5">
    <location>
        <begin position="66"/>
        <end position="75"/>
    </location>
</feature>
<feature type="region of interest" description="Disordered" evidence="5">
    <location>
        <begin position="55"/>
        <end position="75"/>
    </location>
</feature>
<dbReference type="Gene3D" id="3.40.50.10140">
    <property type="entry name" value="Toll/interleukin-1 receptor homology (TIR) domain"/>
    <property type="match status" value="1"/>
</dbReference>
<accession>A0ABD3L150</accession>
<dbReference type="InterPro" id="IPR035897">
    <property type="entry name" value="Toll_tir_struct_dom_sf"/>
</dbReference>
<dbReference type="PANTHER" id="PTHR11017:SF570">
    <property type="entry name" value="DISEASE RESISTANCE PROTEIN (TIR-NBS CLASS)-RELATED"/>
    <property type="match status" value="1"/>
</dbReference>
<evidence type="ECO:0000256" key="1">
    <source>
        <dbReference type="ARBA" id="ARBA00022614"/>
    </source>
</evidence>
<dbReference type="InterPro" id="IPR002182">
    <property type="entry name" value="NB-ARC"/>
</dbReference>
<dbReference type="PRINTS" id="PR00364">
    <property type="entry name" value="DISEASERSIST"/>
</dbReference>
<evidence type="ECO:0000259" key="7">
    <source>
        <dbReference type="SMART" id="SM00255"/>
    </source>
</evidence>
<feature type="transmembrane region" description="Helical" evidence="6">
    <location>
        <begin position="6"/>
        <end position="27"/>
    </location>
</feature>
<reference evidence="8 9" key="1">
    <citation type="submission" date="2024-11" db="EMBL/GenBank/DDBJ databases">
        <title>Chromosome-level genome assembly of Eucalyptus globulus Labill. provides insights into its genome evolution.</title>
        <authorList>
            <person name="Li X."/>
        </authorList>
    </citation>
    <scope>NUCLEOTIDE SEQUENCE [LARGE SCALE GENOMIC DNA]</scope>
    <source>
        <strain evidence="8">CL2024</strain>
        <tissue evidence="8">Fresh tender leaves</tissue>
    </source>
</reference>
<organism evidence="8 9">
    <name type="scientific">Eucalyptus globulus</name>
    <name type="common">Tasmanian blue gum</name>
    <dbReference type="NCBI Taxonomy" id="34317"/>
    <lineage>
        <taxon>Eukaryota</taxon>
        <taxon>Viridiplantae</taxon>
        <taxon>Streptophyta</taxon>
        <taxon>Embryophyta</taxon>
        <taxon>Tracheophyta</taxon>
        <taxon>Spermatophyta</taxon>
        <taxon>Magnoliopsida</taxon>
        <taxon>eudicotyledons</taxon>
        <taxon>Gunneridae</taxon>
        <taxon>Pentapetalae</taxon>
        <taxon>rosids</taxon>
        <taxon>malvids</taxon>
        <taxon>Myrtales</taxon>
        <taxon>Myrtaceae</taxon>
        <taxon>Myrtoideae</taxon>
        <taxon>Eucalypteae</taxon>
        <taxon>Eucalyptus</taxon>
    </lineage>
</organism>
<dbReference type="Gene3D" id="3.80.10.10">
    <property type="entry name" value="Ribonuclease Inhibitor"/>
    <property type="match status" value="3"/>
</dbReference>
<dbReference type="Pfam" id="PF23598">
    <property type="entry name" value="LRR_14"/>
    <property type="match status" value="1"/>
</dbReference>
<dbReference type="PANTHER" id="PTHR11017">
    <property type="entry name" value="LEUCINE-RICH REPEAT-CONTAINING PROTEIN"/>
    <property type="match status" value="1"/>
</dbReference>
<gene>
    <name evidence="8" type="ORF">ACJRO7_014440</name>
</gene>
<evidence type="ECO:0000256" key="3">
    <source>
        <dbReference type="ARBA" id="ARBA00022821"/>
    </source>
</evidence>
<dbReference type="InterPro" id="IPR026906">
    <property type="entry name" value="LRR_5"/>
</dbReference>
<evidence type="ECO:0000256" key="4">
    <source>
        <dbReference type="ARBA" id="ARBA00023027"/>
    </source>
</evidence>
<dbReference type="EMBL" id="JBJKBG010000003">
    <property type="protein sequence ID" value="KAL3745333.1"/>
    <property type="molecule type" value="Genomic_DNA"/>
</dbReference>
<dbReference type="Gene3D" id="1.10.8.430">
    <property type="entry name" value="Helical domain of apoptotic protease-activating factors"/>
    <property type="match status" value="1"/>
</dbReference>
<evidence type="ECO:0000256" key="2">
    <source>
        <dbReference type="ARBA" id="ARBA00022737"/>
    </source>
</evidence>
<dbReference type="InterPro" id="IPR055414">
    <property type="entry name" value="LRR_R13L4/SHOC2-like"/>
</dbReference>
<dbReference type="InterPro" id="IPR027417">
    <property type="entry name" value="P-loop_NTPase"/>
</dbReference>
<dbReference type="SUPFAM" id="SSF52200">
    <property type="entry name" value="Toll/Interleukin receptor TIR domain"/>
    <property type="match status" value="1"/>
</dbReference>
<dbReference type="GO" id="GO:0051707">
    <property type="term" value="P:response to other organism"/>
    <property type="evidence" value="ECO:0007669"/>
    <property type="project" value="UniProtKB-ARBA"/>
</dbReference>
<dbReference type="InterPro" id="IPR058192">
    <property type="entry name" value="WHD_ROQ1-like"/>
</dbReference>
<dbReference type="Proteomes" id="UP001634007">
    <property type="component" value="Unassembled WGS sequence"/>
</dbReference>
<evidence type="ECO:0000313" key="9">
    <source>
        <dbReference type="Proteomes" id="UP001634007"/>
    </source>
</evidence>
<keyword evidence="3" id="KW-0611">Plant defense</keyword>
<sequence>MHRLIFGHSFTELMALILLFGLTLYFLKKKKVSARGNAKDADTSAFGLLTMPTGTNSGGSSSSPTEINNGASSSFTAPSGDHYDVFLSFRGLDTREGFTDHLYKGLIDAGIHAFRDNEELRQGEEIGPDLSAAIKNSKILIPILSVNYGSSKWCLDELVQMMECKNDNTETIVLPIFYKVKPADVRYQKGSFGDAFCTREKYFDPRILEKWKQALSKVCSLKAWEAKGYEGELVKSVVQKVLSELKKKFELVIPENLIGIDGHVKKVVEFIDNNSRTTLFVGIHGMGGIGKTTFAKTIYNKLSNQFEHRSFIADIRESWKCGGVRYLQNQLIYDLLKKKNQVRHEDEGIKFLSSMLGSKKVLILLDDVDDDDQLKALAGNHNWFSSGSVIIITTRDESILDRTYVDYKHDHKELDKDKSVILFSRFAFRGDAPPSEFKKLTNDVLSTIGGLPLSLEVLGSLFCGKKASQWGGMIEKLKKVPHKKVQGKLKISYEALDKGQKQIFLDIACFFVGTDKRIASYMWDACEFFPEEGIEVLRFMSLIKIGEDHTLRMHDQLRDLGRWIVREENENEPQYRSRLWDSKEVLKMLEDNEGTEKIEAIYLGKDSSKRLREMADQGDNILTSKKLKKLRNLRFLDASGAHFKGDFNNSVKKLKWLQWQNCPSTFEANNFHLKELLVLNLSASKISDEWQGWSSIMMAEKLKYLDLTSCGYLEKTSFLSAFENLEVLILRDCQRLEHIDSSIGNMKSLLRLDLSGCGRLKGLPAEVGKLKALEQLLLRFCKNISLLSDSIEDLQNLEILDIGWTGIKKLPRGIGRLRNLRDLDASFCTKLGGEMPESIRNLSSLQHLDLFYCKKLQSLSMLPSSLTYLNVTCQSRRLPSLFKLNHLKVLRLICCEFLECIWEHPSTLLEKSLNTPFELEILEMDRCKLMEALDVSQFNHLRTLSAKYCNNILEIRGLDKLNYLESLEIRACSSIKRLDLPKSRGLKIFKAENCENLVEIQGLERLESLEKIDISGCASIARLELPKSGDMKIFKAEKCRDLVEIQGLDRLESLEKINISGCAPIVRLDLPNSKGLKIFDAKTCKNLVEIQGLNRLESLEVIDISGCASIARLDLPKSESLKIFIAKTCENLVEIQGLNRLESLEVIDISGCTSIARLHLPKSEGLKTFNAKFCRNLVEIQGLDRLESLEKINIFGCTSIARLDLPRSEALKIFDAKNCENLVEIQGLDKLESMEEIDISGCASIVRLDLPKSEGLKTFAATNCKNLVEIQGLDRLESLKRMNIYGCTSIQRLDLPKSKGLKELYLGSCKNLFEIQGLDRLEFLKVLDMSGCTSFGRLPDLCCFDTLHDLAINCCDNLHDIQIPERFPFCTSLWIEDCKSLAKFPNLSNFCNLRTLLLSNCCELREIPRLEESTSLKHIAISGCSLIEILPDLSSCTNLISVVVQNCEKLTELRGLEKLEQLVELDISGCKSLKIIPELTGTRIYRNYENRPFDSCRGMRIWTKRLV</sequence>
<evidence type="ECO:0000313" key="8">
    <source>
        <dbReference type="EMBL" id="KAL3745333.1"/>
    </source>
</evidence>
<comment type="caution">
    <text evidence="8">The sequence shown here is derived from an EMBL/GenBank/DDBJ whole genome shotgun (WGS) entry which is preliminary data.</text>
</comment>
<dbReference type="SUPFAM" id="SSF52058">
    <property type="entry name" value="L domain-like"/>
    <property type="match status" value="4"/>
</dbReference>
<dbReference type="Pfam" id="PF13306">
    <property type="entry name" value="LRR_5"/>
    <property type="match status" value="3"/>
</dbReference>
<dbReference type="SUPFAM" id="SSF52540">
    <property type="entry name" value="P-loop containing nucleoside triphosphate hydrolases"/>
    <property type="match status" value="1"/>
</dbReference>
<proteinExistence type="predicted"/>
<evidence type="ECO:0000256" key="6">
    <source>
        <dbReference type="SAM" id="Phobius"/>
    </source>
</evidence>
<keyword evidence="6" id="KW-0812">Transmembrane</keyword>
<feature type="domain" description="TIR" evidence="7">
    <location>
        <begin position="82"/>
        <end position="221"/>
    </location>
</feature>
<dbReference type="Pfam" id="PF23282">
    <property type="entry name" value="WHD_ROQ1"/>
    <property type="match status" value="1"/>
</dbReference>
<keyword evidence="9" id="KW-1185">Reference proteome</keyword>
<protein>
    <recommendedName>
        <fullName evidence="7">TIR domain-containing protein</fullName>
    </recommendedName>
</protein>
<keyword evidence="2" id="KW-0677">Repeat</keyword>
<dbReference type="InterPro" id="IPR000157">
    <property type="entry name" value="TIR_dom"/>
</dbReference>
<evidence type="ECO:0000256" key="5">
    <source>
        <dbReference type="SAM" id="MobiDB-lite"/>
    </source>
</evidence>